<feature type="region of interest" description="Disordered" evidence="2">
    <location>
        <begin position="93"/>
        <end position="163"/>
    </location>
</feature>
<dbReference type="AlphaFoldDB" id="A0A1D3CR20"/>
<keyword evidence="4" id="KW-1185">Reference proteome</keyword>
<dbReference type="InParanoid" id="A0A1D3CR20"/>
<dbReference type="Proteomes" id="UP000095192">
    <property type="component" value="Unassembled WGS sequence"/>
</dbReference>
<gene>
    <name evidence="3" type="ORF">cyc_01450</name>
</gene>
<feature type="compositionally biased region" description="Low complexity" evidence="2">
    <location>
        <begin position="124"/>
        <end position="151"/>
    </location>
</feature>
<evidence type="ECO:0000256" key="2">
    <source>
        <dbReference type="SAM" id="MobiDB-lite"/>
    </source>
</evidence>
<feature type="region of interest" description="Disordered" evidence="2">
    <location>
        <begin position="533"/>
        <end position="660"/>
    </location>
</feature>
<sequence>MTPSSNDSRGTRGVRPTYESAHLPSSGNRSGSISRVPQLNLAQAANAVGVGGVTPEVHGSLFSAMDTTRSQHLANCSDCMLPCKVLLGLTAKKERTQAPSRRSSSGRPRPSPGCIMPGSVMDCRSGPAVVSRSGSAAVPRSGRSSSSGRPSIHAGGSSSSVRAYPDLGRAVRVVVYPSGGQSHPSASQHERTLEHHAVTAPLGVIPAQSGLPYTLVRPAGAQIQQGAIPVVVPAYGGQMRTPLVASVPPAHETESSLAQAHLDKEAMHRGASESSALRTAYAVQIKDGQPMALVLGPDGKYHLAPPNTAIYGHTPHLLLHRPGAEPTTVVDRSRGRTQAPMPVLVVPQRSQSVAPPCPLVKTVATVGRVSDNGESGIAISKAGSAAKFGKGEDASGEQELLTELDTSLQDVFEGEMLSCRSRRLALELKAARERCKAIQEGFEEENIHLKEENERLNSVVQSIHRRIEDLHTELEALKLTSAKGDDLAGVCSELISDISDSRTKNKLQKGSQKLQGLRGLTDTCEGISQTAMSTSSYAVQSVGQSDSQAKTPELSGRPGYLIPSSGYVAEETPTTVKSKGTKQTSIQSSPSNKKPAEVANARALSKAPTASPSMLEKSKPHPKLGKGQPKLPESVYDTGGQQTLSPTSGAIEPNNTDDTDKTAGKYAKTFERMDILPLHQATADNEKKIPASLLQRPSDRNAPIPEISPTTLDDKALEHTHAGVVVVEKAVPSPPAKVAPVLDAKKSVGCGV</sequence>
<feature type="region of interest" description="Disordered" evidence="2">
    <location>
        <begin position="1"/>
        <end position="32"/>
    </location>
</feature>
<dbReference type="EMBL" id="JROU02002259">
    <property type="protein sequence ID" value="OEH73635.1"/>
    <property type="molecule type" value="Genomic_DNA"/>
</dbReference>
<evidence type="ECO:0000313" key="3">
    <source>
        <dbReference type="EMBL" id="OEH73635.1"/>
    </source>
</evidence>
<protein>
    <submittedName>
        <fullName evidence="3">Uncharacterized protein</fullName>
    </submittedName>
</protein>
<organism evidence="3 4">
    <name type="scientific">Cyclospora cayetanensis</name>
    <dbReference type="NCBI Taxonomy" id="88456"/>
    <lineage>
        <taxon>Eukaryota</taxon>
        <taxon>Sar</taxon>
        <taxon>Alveolata</taxon>
        <taxon>Apicomplexa</taxon>
        <taxon>Conoidasida</taxon>
        <taxon>Coccidia</taxon>
        <taxon>Eucoccidiorida</taxon>
        <taxon>Eimeriorina</taxon>
        <taxon>Eimeriidae</taxon>
        <taxon>Cyclospora</taxon>
    </lineage>
</organism>
<evidence type="ECO:0000313" key="4">
    <source>
        <dbReference type="Proteomes" id="UP000095192"/>
    </source>
</evidence>
<dbReference type="VEuPathDB" id="ToxoDB:cyc_01450"/>
<feature type="coiled-coil region" evidence="1">
    <location>
        <begin position="439"/>
        <end position="480"/>
    </location>
</feature>
<name>A0A1D3CR20_9EIME</name>
<accession>A0A1D3CR20</accession>
<evidence type="ECO:0000256" key="1">
    <source>
        <dbReference type="SAM" id="Coils"/>
    </source>
</evidence>
<feature type="compositionally biased region" description="Low complexity" evidence="2">
    <location>
        <begin position="99"/>
        <end position="108"/>
    </location>
</feature>
<keyword evidence="1" id="KW-0175">Coiled coil</keyword>
<feature type="compositionally biased region" description="Polar residues" evidence="2">
    <location>
        <begin position="533"/>
        <end position="550"/>
    </location>
</feature>
<comment type="caution">
    <text evidence="3">The sequence shown here is derived from an EMBL/GenBank/DDBJ whole genome shotgun (WGS) entry which is preliminary data.</text>
</comment>
<proteinExistence type="predicted"/>
<feature type="compositionally biased region" description="Polar residues" evidence="2">
    <location>
        <begin position="639"/>
        <end position="656"/>
    </location>
</feature>
<feature type="compositionally biased region" description="Polar residues" evidence="2">
    <location>
        <begin position="572"/>
        <end position="592"/>
    </location>
</feature>
<feature type="compositionally biased region" description="Polar residues" evidence="2">
    <location>
        <begin position="23"/>
        <end position="32"/>
    </location>
</feature>
<reference evidence="3 4" key="1">
    <citation type="journal article" date="2016" name="BMC Genomics">
        <title>Comparative genomics reveals Cyclospora cayetanensis possesses coccidia-like metabolism and invasion components but unique surface antigens.</title>
        <authorList>
            <person name="Liu S."/>
            <person name="Wang L."/>
            <person name="Zheng H."/>
            <person name="Xu Z."/>
            <person name="Roellig D.M."/>
            <person name="Li N."/>
            <person name="Frace M.A."/>
            <person name="Tang K."/>
            <person name="Arrowood M.J."/>
            <person name="Moss D.M."/>
            <person name="Zhang L."/>
            <person name="Feng Y."/>
            <person name="Xiao L."/>
        </authorList>
    </citation>
    <scope>NUCLEOTIDE SEQUENCE [LARGE SCALE GENOMIC DNA]</scope>
    <source>
        <strain evidence="3 4">CHN_HEN01</strain>
    </source>
</reference>